<evidence type="ECO:0000256" key="1">
    <source>
        <dbReference type="SAM" id="MobiDB-lite"/>
    </source>
</evidence>
<comment type="caution">
    <text evidence="2">The sequence shown here is derived from an EMBL/GenBank/DDBJ whole genome shotgun (WGS) entry which is preliminary data.</text>
</comment>
<keyword evidence="3" id="KW-1185">Reference proteome</keyword>
<accession>A0ABD3Q593</accession>
<dbReference type="EMBL" id="JABMIG020000073">
    <property type="protein sequence ID" value="KAL3795247.1"/>
    <property type="molecule type" value="Genomic_DNA"/>
</dbReference>
<organism evidence="2 3">
    <name type="scientific">Cyclotella cryptica</name>
    <dbReference type="NCBI Taxonomy" id="29204"/>
    <lineage>
        <taxon>Eukaryota</taxon>
        <taxon>Sar</taxon>
        <taxon>Stramenopiles</taxon>
        <taxon>Ochrophyta</taxon>
        <taxon>Bacillariophyta</taxon>
        <taxon>Coscinodiscophyceae</taxon>
        <taxon>Thalassiosirophycidae</taxon>
        <taxon>Stephanodiscales</taxon>
        <taxon>Stephanodiscaceae</taxon>
        <taxon>Cyclotella</taxon>
    </lineage>
</organism>
<sequence length="204" mass="22758">MGEVTRNGNKFFACFFKSESFPDVELYAAKRYVKVVEEGPSDVFFDVAPPSPETPQGEVATEENEGTEFDFRRTGDAAEDIRTVLAQGLAVDDDNAPAPENVPDTTQTPRDVSSGLFEGQRFSWNGVCQRKLMTNQKLPPGFNNWRPGSKTSFEFFLQLFPVEWLKTCVVENTSDSLRAAGLQPTSFGEMCRFLGLVVNFCFHA</sequence>
<feature type="region of interest" description="Disordered" evidence="1">
    <location>
        <begin position="92"/>
        <end position="112"/>
    </location>
</feature>
<proteinExistence type="predicted"/>
<reference evidence="2 3" key="1">
    <citation type="journal article" date="2020" name="G3 (Bethesda)">
        <title>Improved Reference Genome for Cyclotella cryptica CCMP332, a Model for Cell Wall Morphogenesis, Salinity Adaptation, and Lipid Production in Diatoms (Bacillariophyta).</title>
        <authorList>
            <person name="Roberts W.R."/>
            <person name="Downey K.M."/>
            <person name="Ruck E.C."/>
            <person name="Traller J.C."/>
            <person name="Alverson A.J."/>
        </authorList>
    </citation>
    <scope>NUCLEOTIDE SEQUENCE [LARGE SCALE GENOMIC DNA]</scope>
    <source>
        <strain evidence="2 3">CCMP332</strain>
    </source>
</reference>
<evidence type="ECO:0000313" key="3">
    <source>
        <dbReference type="Proteomes" id="UP001516023"/>
    </source>
</evidence>
<evidence type="ECO:0000313" key="2">
    <source>
        <dbReference type="EMBL" id="KAL3795247.1"/>
    </source>
</evidence>
<name>A0ABD3Q593_9STRA</name>
<protein>
    <submittedName>
        <fullName evidence="2">Uncharacterized protein</fullName>
    </submittedName>
</protein>
<dbReference type="Proteomes" id="UP001516023">
    <property type="component" value="Unassembled WGS sequence"/>
</dbReference>
<gene>
    <name evidence="2" type="ORF">HJC23_008332</name>
</gene>
<dbReference type="AlphaFoldDB" id="A0ABD3Q593"/>